<proteinExistence type="predicted"/>
<accession>A0A3M7T2T0</accession>
<evidence type="ECO:0000313" key="1">
    <source>
        <dbReference type="EMBL" id="RNA42209.1"/>
    </source>
</evidence>
<gene>
    <name evidence="1" type="ORF">BpHYR1_049633</name>
</gene>
<dbReference type="EMBL" id="REGN01000402">
    <property type="protein sequence ID" value="RNA42209.1"/>
    <property type="molecule type" value="Genomic_DNA"/>
</dbReference>
<reference evidence="1 2" key="1">
    <citation type="journal article" date="2018" name="Sci. Rep.">
        <title>Genomic signatures of local adaptation to the degree of environmental predictability in rotifers.</title>
        <authorList>
            <person name="Franch-Gras L."/>
            <person name="Hahn C."/>
            <person name="Garcia-Roger E.M."/>
            <person name="Carmona M.J."/>
            <person name="Serra M."/>
            <person name="Gomez A."/>
        </authorList>
    </citation>
    <scope>NUCLEOTIDE SEQUENCE [LARGE SCALE GENOMIC DNA]</scope>
    <source>
        <strain evidence="1">HYR1</strain>
    </source>
</reference>
<dbReference type="Proteomes" id="UP000276133">
    <property type="component" value="Unassembled WGS sequence"/>
</dbReference>
<organism evidence="1 2">
    <name type="scientific">Brachionus plicatilis</name>
    <name type="common">Marine rotifer</name>
    <name type="synonym">Brachionus muelleri</name>
    <dbReference type="NCBI Taxonomy" id="10195"/>
    <lineage>
        <taxon>Eukaryota</taxon>
        <taxon>Metazoa</taxon>
        <taxon>Spiralia</taxon>
        <taxon>Gnathifera</taxon>
        <taxon>Rotifera</taxon>
        <taxon>Eurotatoria</taxon>
        <taxon>Monogononta</taxon>
        <taxon>Pseudotrocha</taxon>
        <taxon>Ploima</taxon>
        <taxon>Brachionidae</taxon>
        <taxon>Brachionus</taxon>
    </lineage>
</organism>
<keyword evidence="2" id="KW-1185">Reference proteome</keyword>
<dbReference type="AlphaFoldDB" id="A0A3M7T2T0"/>
<evidence type="ECO:0000313" key="2">
    <source>
        <dbReference type="Proteomes" id="UP000276133"/>
    </source>
</evidence>
<comment type="caution">
    <text evidence="1">The sequence shown here is derived from an EMBL/GenBank/DDBJ whole genome shotgun (WGS) entry which is preliminary data.</text>
</comment>
<name>A0A3M7T2T0_BRAPC</name>
<sequence>MVKTNFYAVYFAKQDFQTLSIIKLKFNNNLKLKKFDILILNVENFNIDHLITKLLINLKKKACYLKFYAEKHINCTFLKNLIISFED</sequence>
<protein>
    <submittedName>
        <fullName evidence="1">Uncharacterized protein</fullName>
    </submittedName>
</protein>